<feature type="transmembrane region" description="Helical" evidence="11">
    <location>
        <begin position="51"/>
        <end position="74"/>
    </location>
</feature>
<dbReference type="SUPFAM" id="SSF81321">
    <property type="entry name" value="Family A G protein-coupled receptor-like"/>
    <property type="match status" value="1"/>
</dbReference>
<evidence type="ECO:0000313" key="12">
    <source>
        <dbReference type="EMBL" id="RFU33305.1"/>
    </source>
</evidence>
<dbReference type="PANTHER" id="PTHR28286:SF2">
    <property type="entry name" value="BACTERIORHODOPSIN _OPSIN, NOPA (EUROFUNG)"/>
    <property type="match status" value="1"/>
</dbReference>
<dbReference type="GO" id="GO:0005783">
    <property type="term" value="C:endoplasmic reticulum"/>
    <property type="evidence" value="ECO:0007669"/>
    <property type="project" value="TreeGrafter"/>
</dbReference>
<evidence type="ECO:0000256" key="5">
    <source>
        <dbReference type="ARBA" id="ARBA00022692"/>
    </source>
</evidence>
<keyword evidence="7 11" id="KW-1133">Transmembrane helix</keyword>
<dbReference type="EMBL" id="NCSJ02000037">
    <property type="protein sequence ID" value="RFU33305.1"/>
    <property type="molecule type" value="Genomic_DNA"/>
</dbReference>
<evidence type="ECO:0000313" key="13">
    <source>
        <dbReference type="Proteomes" id="UP000258309"/>
    </source>
</evidence>
<evidence type="ECO:0000256" key="4">
    <source>
        <dbReference type="ARBA" id="ARBA00022606"/>
    </source>
</evidence>
<keyword evidence="3" id="KW-0600">Photoreceptor protein</keyword>
<keyword evidence="8" id="KW-0157">Chromophore</keyword>
<keyword evidence="5 11" id="KW-0812">Transmembrane</keyword>
<comment type="subcellular location">
    <subcellularLocation>
        <location evidence="1">Membrane</location>
        <topology evidence="1">Multi-pass membrane protein</topology>
    </subcellularLocation>
</comment>
<evidence type="ECO:0000256" key="7">
    <source>
        <dbReference type="ARBA" id="ARBA00022989"/>
    </source>
</evidence>
<feature type="non-terminal residue" evidence="12">
    <location>
        <position position="1"/>
    </location>
</feature>
<dbReference type="PRINTS" id="PR00251">
    <property type="entry name" value="BACTRLOPSIN"/>
</dbReference>
<dbReference type="Pfam" id="PF01036">
    <property type="entry name" value="Bac_rhodopsin"/>
    <property type="match status" value="1"/>
</dbReference>
<comment type="similarity">
    <text evidence="2">Belongs to the archaeal/bacterial/fungal opsin family.</text>
</comment>
<reference evidence="12 13" key="1">
    <citation type="submission" date="2018-05" db="EMBL/GenBank/DDBJ databases">
        <title>Draft genome sequence of Scytalidium lignicola DSM 105466, a ubiquitous saprotrophic fungus.</title>
        <authorList>
            <person name="Buettner E."/>
            <person name="Gebauer A.M."/>
            <person name="Hofrichter M."/>
            <person name="Liers C."/>
            <person name="Kellner H."/>
        </authorList>
    </citation>
    <scope>NUCLEOTIDE SEQUENCE [LARGE SCALE GENOMIC DNA]</scope>
    <source>
        <strain evidence="12 13">DSM 105466</strain>
    </source>
</reference>
<evidence type="ECO:0000256" key="10">
    <source>
        <dbReference type="ARBA" id="ARBA00023170"/>
    </source>
</evidence>
<organism evidence="12 13">
    <name type="scientific">Scytalidium lignicola</name>
    <name type="common">Hyphomycete</name>
    <dbReference type="NCBI Taxonomy" id="5539"/>
    <lineage>
        <taxon>Eukaryota</taxon>
        <taxon>Fungi</taxon>
        <taxon>Dikarya</taxon>
        <taxon>Ascomycota</taxon>
        <taxon>Pezizomycotina</taxon>
        <taxon>Leotiomycetes</taxon>
        <taxon>Leotiomycetes incertae sedis</taxon>
        <taxon>Scytalidium</taxon>
    </lineage>
</organism>
<keyword evidence="10" id="KW-0675">Receptor</keyword>
<accession>A0A3E2HJ38</accession>
<dbReference type="Gene3D" id="1.20.1070.10">
    <property type="entry name" value="Rhodopsin 7-helix transmembrane proteins"/>
    <property type="match status" value="1"/>
</dbReference>
<keyword evidence="4" id="KW-0716">Sensory transduction</keyword>
<keyword evidence="6" id="KW-0681">Retinal protein</keyword>
<evidence type="ECO:0000256" key="6">
    <source>
        <dbReference type="ARBA" id="ARBA00022925"/>
    </source>
</evidence>
<dbReference type="InterPro" id="IPR001425">
    <property type="entry name" value="Arc/bac/fun_rhodopsins"/>
</dbReference>
<dbReference type="PANTHER" id="PTHR28286">
    <property type="match status" value="1"/>
</dbReference>
<dbReference type="GO" id="GO:0007602">
    <property type="term" value="P:phototransduction"/>
    <property type="evidence" value="ECO:0007669"/>
    <property type="project" value="UniProtKB-KW"/>
</dbReference>
<dbReference type="AlphaFoldDB" id="A0A3E2HJ38"/>
<dbReference type="GO" id="GO:0009881">
    <property type="term" value="F:photoreceptor activity"/>
    <property type="evidence" value="ECO:0007669"/>
    <property type="project" value="UniProtKB-KW"/>
</dbReference>
<evidence type="ECO:0000256" key="3">
    <source>
        <dbReference type="ARBA" id="ARBA00022543"/>
    </source>
</evidence>
<evidence type="ECO:0000256" key="11">
    <source>
        <dbReference type="SAM" id="Phobius"/>
    </source>
</evidence>
<comment type="caution">
    <text evidence="12">The sequence shown here is derived from an EMBL/GenBank/DDBJ whole genome shotgun (WGS) entry which is preliminary data.</text>
</comment>
<sequence length="133" mass="14754">MILLGLFSAFARRAVPKWVYFAMTIIAYLVILYQLVLPAHRAVLTRDSTTIKIYVSLGIFAFILWTLYPILWALGDRTGKWGVDIGVIAFAFSGDPNSVILRGSSASAASIDLHLSVYKGCNDHLFYPVVVEN</sequence>
<dbReference type="GO" id="GO:0005886">
    <property type="term" value="C:plasma membrane"/>
    <property type="evidence" value="ECO:0007669"/>
    <property type="project" value="TreeGrafter"/>
</dbReference>
<evidence type="ECO:0000256" key="8">
    <source>
        <dbReference type="ARBA" id="ARBA00022991"/>
    </source>
</evidence>
<evidence type="ECO:0000256" key="9">
    <source>
        <dbReference type="ARBA" id="ARBA00023136"/>
    </source>
</evidence>
<keyword evidence="13" id="KW-1185">Reference proteome</keyword>
<gene>
    <name evidence="12" type="ORF">B7463_g3022</name>
</gene>
<evidence type="ECO:0000256" key="1">
    <source>
        <dbReference type="ARBA" id="ARBA00004141"/>
    </source>
</evidence>
<dbReference type="OrthoDB" id="10261467at2759"/>
<evidence type="ECO:0000256" key="2">
    <source>
        <dbReference type="ARBA" id="ARBA00008130"/>
    </source>
</evidence>
<feature type="transmembrane region" description="Helical" evidence="11">
    <location>
        <begin position="21"/>
        <end position="39"/>
    </location>
</feature>
<feature type="non-terminal residue" evidence="12">
    <location>
        <position position="133"/>
    </location>
</feature>
<name>A0A3E2HJ38_SCYLI</name>
<proteinExistence type="inferred from homology"/>
<protein>
    <submittedName>
        <fullName evidence="12">Uncharacterized protein</fullName>
    </submittedName>
</protein>
<dbReference type="Proteomes" id="UP000258309">
    <property type="component" value="Unassembled WGS sequence"/>
</dbReference>
<keyword evidence="9 11" id="KW-0472">Membrane</keyword>